<evidence type="ECO:0000256" key="12">
    <source>
        <dbReference type="ARBA" id="ARBA00046046"/>
    </source>
</evidence>
<evidence type="ECO:0000256" key="6">
    <source>
        <dbReference type="ARBA" id="ARBA00022532"/>
    </source>
</evidence>
<keyword evidence="8" id="KW-0450">Lipoyl</keyword>
<keyword evidence="15" id="KW-1185">Reference proteome</keyword>
<feature type="domain" description="2-oxoacid dehydrogenase acyltransferase catalytic" evidence="13">
    <location>
        <begin position="1"/>
        <end position="73"/>
    </location>
</feature>
<evidence type="ECO:0000256" key="5">
    <source>
        <dbReference type="ARBA" id="ARBA00020294"/>
    </source>
</evidence>
<evidence type="ECO:0000256" key="10">
    <source>
        <dbReference type="ARBA" id="ARBA00031331"/>
    </source>
</evidence>
<protein>
    <recommendedName>
        <fullName evidence="5">Dihydrolipoyllysine-residue succinyltransferase component of 2-oxoglutarate dehydrogenase complex, mitochondrial</fullName>
        <ecNumber evidence="4">2.3.1.61</ecNumber>
    </recommendedName>
    <alternativeName>
        <fullName evidence="11">2-oxoglutarate dehydrogenase complex component E2</fullName>
    </alternativeName>
    <alternativeName>
        <fullName evidence="10">E2K</fullName>
    </alternativeName>
</protein>
<evidence type="ECO:0000259" key="13">
    <source>
        <dbReference type="Pfam" id="PF00198"/>
    </source>
</evidence>
<proteinExistence type="inferred from homology"/>
<comment type="cofactor">
    <cofactor evidence="1">
        <name>(R)-lipoate</name>
        <dbReference type="ChEBI" id="CHEBI:83088"/>
    </cofactor>
</comment>
<dbReference type="GO" id="GO:0004149">
    <property type="term" value="F:dihydrolipoyllysine-residue succinyltransferase activity"/>
    <property type="evidence" value="ECO:0007669"/>
    <property type="project" value="UniProtKB-EC"/>
</dbReference>
<evidence type="ECO:0000256" key="3">
    <source>
        <dbReference type="ARBA" id="ARBA00007317"/>
    </source>
</evidence>
<dbReference type="PANTHER" id="PTHR43416:SF5">
    <property type="entry name" value="DIHYDROLIPOYLLYSINE-RESIDUE SUCCINYLTRANSFERASE COMPONENT OF 2-OXOGLUTARATE DEHYDROGENASE COMPLEX, MITOCHONDRIAL"/>
    <property type="match status" value="1"/>
</dbReference>
<evidence type="ECO:0000256" key="1">
    <source>
        <dbReference type="ARBA" id="ARBA00001938"/>
    </source>
</evidence>
<evidence type="ECO:0000313" key="15">
    <source>
        <dbReference type="Proteomes" id="UP001176961"/>
    </source>
</evidence>
<evidence type="ECO:0000256" key="2">
    <source>
        <dbReference type="ARBA" id="ARBA00005145"/>
    </source>
</evidence>
<keyword evidence="7" id="KW-0808">Transferase</keyword>
<dbReference type="InterPro" id="IPR001078">
    <property type="entry name" value="2-oxoacid_DH_actylTfrase"/>
</dbReference>
<evidence type="ECO:0000256" key="7">
    <source>
        <dbReference type="ARBA" id="ARBA00022679"/>
    </source>
</evidence>
<keyword evidence="9" id="KW-0012">Acyltransferase</keyword>
<comment type="similarity">
    <text evidence="3">Belongs to the 2-oxoacid dehydrogenase family.</text>
</comment>
<organism evidence="14 15">
    <name type="scientific">Cylicocyclus nassatus</name>
    <name type="common">Nematode worm</name>
    <dbReference type="NCBI Taxonomy" id="53992"/>
    <lineage>
        <taxon>Eukaryota</taxon>
        <taxon>Metazoa</taxon>
        <taxon>Ecdysozoa</taxon>
        <taxon>Nematoda</taxon>
        <taxon>Chromadorea</taxon>
        <taxon>Rhabditida</taxon>
        <taxon>Rhabditina</taxon>
        <taxon>Rhabditomorpha</taxon>
        <taxon>Strongyloidea</taxon>
        <taxon>Strongylidae</taxon>
        <taxon>Cylicocyclus</taxon>
    </lineage>
</organism>
<dbReference type="AlphaFoldDB" id="A0AA36GT40"/>
<dbReference type="Proteomes" id="UP001176961">
    <property type="component" value="Unassembled WGS sequence"/>
</dbReference>
<dbReference type="EMBL" id="CATQJL010000223">
    <property type="protein sequence ID" value="CAJ0597702.1"/>
    <property type="molecule type" value="Genomic_DNA"/>
</dbReference>
<comment type="function">
    <text evidence="12">Dihydrolipoamide succinyltransferase (E2) component of the 2-oxoglutarate dehydrogenase complex. The 2-oxoglutarate dehydrogenase complex catalyzes the overall conversion of 2-oxoglutarate to succinyl-CoA and CO(2). The 2-oxoglutarate dehydrogenase complex is mainly active in the mitochondrion. A fraction of the 2-oxoglutarate dehydrogenase complex also localizes in the nucleus and is required for lysine succinylation of histones: associates with KAT2A on chromatin and provides succinyl-CoA to histone succinyltransferase KAT2A.</text>
</comment>
<dbReference type="Pfam" id="PF00198">
    <property type="entry name" value="2-oxoacid_dh"/>
    <property type="match status" value="1"/>
</dbReference>
<evidence type="ECO:0000256" key="9">
    <source>
        <dbReference type="ARBA" id="ARBA00023315"/>
    </source>
</evidence>
<dbReference type="SUPFAM" id="SSF52777">
    <property type="entry name" value="CoA-dependent acyltransferases"/>
    <property type="match status" value="1"/>
</dbReference>
<evidence type="ECO:0000256" key="11">
    <source>
        <dbReference type="ARBA" id="ARBA00032406"/>
    </source>
</evidence>
<accession>A0AA36GT40</accession>
<comment type="caution">
    <text evidence="14">The sequence shown here is derived from an EMBL/GenBank/DDBJ whole genome shotgun (WGS) entry which is preliminary data.</text>
</comment>
<dbReference type="GO" id="GO:0005739">
    <property type="term" value="C:mitochondrion"/>
    <property type="evidence" value="ECO:0007669"/>
    <property type="project" value="TreeGrafter"/>
</dbReference>
<reference evidence="14" key="1">
    <citation type="submission" date="2023-07" db="EMBL/GenBank/DDBJ databases">
        <authorList>
            <consortium name="CYATHOMIX"/>
        </authorList>
    </citation>
    <scope>NUCLEOTIDE SEQUENCE</scope>
    <source>
        <strain evidence="14">N/A</strain>
    </source>
</reference>
<name>A0AA36GT40_CYLNA</name>
<sequence>MNYAQIEKELAALGEKAMDNKLAVEDMKKGTFTISSGGFFGSVFGTPIMNSYQSVILGMHGIFDIPVIINGKKQPNGAARQSESSNCFKRRATQATLLLLGICTEKDCMMEGSSVCNDIIIEVLKRRGILLDLNEARNPEANRRKSKAWKEIQDLVLVHCKRVFTIEQVKRIWRNRKAHVREAILKEKRYRSSTGGGLDPVLEKTISTTLSSLSQAETLLARTLGREAVMAGLGNMETYVDKV</sequence>
<evidence type="ECO:0000256" key="4">
    <source>
        <dbReference type="ARBA" id="ARBA00012945"/>
    </source>
</evidence>
<evidence type="ECO:0000313" key="14">
    <source>
        <dbReference type="EMBL" id="CAJ0597702.1"/>
    </source>
</evidence>
<keyword evidence="6" id="KW-0816">Tricarboxylic acid cycle</keyword>
<dbReference type="EC" id="2.3.1.61" evidence="4"/>
<gene>
    <name evidence="14" type="ORF">CYNAS_LOCUS9685</name>
</gene>
<evidence type="ECO:0000256" key="8">
    <source>
        <dbReference type="ARBA" id="ARBA00022823"/>
    </source>
</evidence>
<comment type="pathway">
    <text evidence="2">Amino-acid degradation; L-lysine degradation via saccharopine pathway; glutaryl-CoA from L-lysine: step 6/6.</text>
</comment>
<dbReference type="Gene3D" id="3.30.559.10">
    <property type="entry name" value="Chloramphenicol acetyltransferase-like domain"/>
    <property type="match status" value="1"/>
</dbReference>
<dbReference type="InterPro" id="IPR050537">
    <property type="entry name" value="2-oxoacid_dehydrogenase"/>
</dbReference>
<dbReference type="PANTHER" id="PTHR43416">
    <property type="entry name" value="DIHYDROLIPOYLLYSINE-RESIDUE SUCCINYLTRANSFERASE COMPONENT OF 2-OXOGLUTARATE DEHYDROGENASE COMPLEX, MITOCHONDRIAL-RELATED"/>
    <property type="match status" value="1"/>
</dbReference>
<dbReference type="GO" id="GO:0006099">
    <property type="term" value="P:tricarboxylic acid cycle"/>
    <property type="evidence" value="ECO:0007669"/>
    <property type="project" value="UniProtKB-KW"/>
</dbReference>
<dbReference type="InterPro" id="IPR023213">
    <property type="entry name" value="CAT-like_dom_sf"/>
</dbReference>